<name>A0A9N9DAZ0_9GLOM</name>
<proteinExistence type="predicted"/>
<sequence>MQEEEKSIVELLNLNYGLFYRNRRFIPSNPIFDGGKLKLEKYSDDLLVYKPIKNGVNSHEGWDIFEKTFSTLITQSSKPIESQEKTFNLSKNDIGLLIPILIIEYRGEANESFQSIINKPSQSNVPDFRWIGEFFAKKVLVGGALVIKDAFQYSYNSLGKLKSLIIKSINKFRYGNKNSFKKTVTDSEQLSIFIEDLDGNLLKNTETMHIIQQLYEFKEANVITYEEVIPTYIFLDTEKQQKSFNKRLVPGISTYHKEYSMSVWIGIQQLIRKCKLEHGLVINANEFISSLCPAVELKLEPLIKLLDTETKLNISHLSTQKELLYITSCIDIFNNKCNLLDKILDEMHIDYQKSAELQINPIHCSIICEKIEIDIEDVIEPSQQLKTEIEEALKKSNPYKELERVFAKYGHVFCIKFSMGGRLTKLNEFSLTEYKFKNVSNNKFEDFESHQETLNAWINLLDRFKMDKNMYIIEESLSHAVAVSNDNIDDWAKSISKNLDSWQVVNCQQFIPLYKLFKDNRLQKEIEFLYSNENRILMTGIAKLKNNKIRYYYEKFNQPLESDEYQIIGSIISDSSEVNLTVSFQMLTVSGFSIVIEELDNKTSTKPIANDLKVYWQLIGNPLSVKYFNKNNRNIRIISGNIPNIKLTREKNDQRIDIEKTGDNFTSDCVIAASFKFSSINFRPKLEVILNSWSDKCINLNIINHSFKEINIYFENEPLELEKINCNLIWYVIYTTQQETITDDELHQIPWKYLGQYLNKEKKELTDDATNEKNSLGEKCGKFNMLSRIVNAIQIVGDSIQPFVPLFSMVTNIVVMNEVAALASSMENLNTQASKSAVRATIVRTPLNEAYKAPMVDPNQLIEPFASYDNVRGSRKTVVKKLFHGLEVACKKVTNIENNDVAQSQKDSFEAKLSMNRTVQGLSAEVENLLDIVRWLAPEKMSVTKNGVGQRYNHQCEMFRKFLIGIILFIKAWQDEPSARPSDLEVQLKLKELYERFQETSPQIRPKDPYCDIEILDLELTESQIEMS</sequence>
<evidence type="ECO:0000313" key="2">
    <source>
        <dbReference type="Proteomes" id="UP000789405"/>
    </source>
</evidence>
<dbReference type="OrthoDB" id="2428127at2759"/>
<dbReference type="EMBL" id="CAJVPY010005010">
    <property type="protein sequence ID" value="CAG8633245.1"/>
    <property type="molecule type" value="Genomic_DNA"/>
</dbReference>
<evidence type="ECO:0000313" key="1">
    <source>
        <dbReference type="EMBL" id="CAG8633245.1"/>
    </source>
</evidence>
<accession>A0A9N9DAZ0</accession>
<organism evidence="1 2">
    <name type="scientific">Dentiscutata erythropus</name>
    <dbReference type="NCBI Taxonomy" id="1348616"/>
    <lineage>
        <taxon>Eukaryota</taxon>
        <taxon>Fungi</taxon>
        <taxon>Fungi incertae sedis</taxon>
        <taxon>Mucoromycota</taxon>
        <taxon>Glomeromycotina</taxon>
        <taxon>Glomeromycetes</taxon>
        <taxon>Diversisporales</taxon>
        <taxon>Gigasporaceae</taxon>
        <taxon>Dentiscutata</taxon>
    </lineage>
</organism>
<comment type="caution">
    <text evidence="1">The sequence shown here is derived from an EMBL/GenBank/DDBJ whole genome shotgun (WGS) entry which is preliminary data.</text>
</comment>
<dbReference type="AlphaFoldDB" id="A0A9N9DAZ0"/>
<keyword evidence="2" id="KW-1185">Reference proteome</keyword>
<feature type="non-terminal residue" evidence="1">
    <location>
        <position position="1028"/>
    </location>
</feature>
<dbReference type="Proteomes" id="UP000789405">
    <property type="component" value="Unassembled WGS sequence"/>
</dbReference>
<gene>
    <name evidence="1" type="ORF">DERYTH_LOCUS9257</name>
</gene>
<reference evidence="1" key="1">
    <citation type="submission" date="2021-06" db="EMBL/GenBank/DDBJ databases">
        <authorList>
            <person name="Kallberg Y."/>
            <person name="Tangrot J."/>
            <person name="Rosling A."/>
        </authorList>
    </citation>
    <scope>NUCLEOTIDE SEQUENCE</scope>
    <source>
        <strain evidence="1">MA453B</strain>
    </source>
</reference>
<protein>
    <submittedName>
        <fullName evidence="1">7867_t:CDS:1</fullName>
    </submittedName>
</protein>